<name>A0AAW8B549_9GAMM</name>
<reference evidence="1" key="2">
    <citation type="submission" date="2023-08" db="EMBL/GenBank/DDBJ databases">
        <authorList>
            <person name="Luo J."/>
        </authorList>
    </citation>
    <scope>NUCLEOTIDE SEQUENCE</scope>
    <source>
        <strain evidence="1">DSM 25064</strain>
    </source>
</reference>
<gene>
    <name evidence="1" type="ORF">Q8A57_06885</name>
</gene>
<evidence type="ECO:0000313" key="2">
    <source>
        <dbReference type="Proteomes" id="UP001178354"/>
    </source>
</evidence>
<dbReference type="EMBL" id="JAUUUU010000003">
    <property type="protein sequence ID" value="MDP1520684.1"/>
    <property type="molecule type" value="Genomic_DNA"/>
</dbReference>
<proteinExistence type="predicted"/>
<dbReference type="AlphaFoldDB" id="A0AAW8B549"/>
<dbReference type="InterPro" id="IPR012659">
    <property type="entry name" value="CHP02444"/>
</dbReference>
<dbReference type="Pfam" id="PF09523">
    <property type="entry name" value="DUF2390"/>
    <property type="match status" value="1"/>
</dbReference>
<accession>A0AAW8B549</accession>
<organism evidence="1 2">
    <name type="scientific">Porticoccus litoralis</name>
    <dbReference type="NCBI Taxonomy" id="434086"/>
    <lineage>
        <taxon>Bacteria</taxon>
        <taxon>Pseudomonadati</taxon>
        <taxon>Pseudomonadota</taxon>
        <taxon>Gammaproteobacteria</taxon>
        <taxon>Cellvibrionales</taxon>
        <taxon>Porticoccaceae</taxon>
        <taxon>Porticoccus</taxon>
    </lineage>
</organism>
<dbReference type="NCBIfam" id="TIGR02444">
    <property type="entry name" value="TIGR02444 family protein"/>
    <property type="match status" value="1"/>
</dbReference>
<keyword evidence="2" id="KW-1185">Reference proteome</keyword>
<reference evidence="1" key="1">
    <citation type="journal article" date="2010" name="Int. J. Syst. Evol. Microbiol.">
        <title>Porticoccus litoralis gen. nov., sp. nov., a gammaproteobacterium isolated from the Yellow Sea.</title>
        <authorList>
            <person name="Oh H.M."/>
            <person name="Kim H."/>
            <person name="Kim K.M."/>
            <person name="Min G.S."/>
            <person name="Cho J.C."/>
        </authorList>
    </citation>
    <scope>NUCLEOTIDE SEQUENCE</scope>
    <source>
        <strain evidence="1">DSM 25064</strain>
    </source>
</reference>
<protein>
    <submittedName>
        <fullName evidence="1">TIGR02444 family protein</fullName>
    </submittedName>
</protein>
<sequence length="170" mass="19386">MAAPKRPDNPFWEFSLAHYSRREVAEACLHLQDAYGVNINLLLFCCWTGSRGEKLNKTQIHNAQRVIAEWDKQVVQRLRQLRRYLKDSAFSAGQIEKSVRELELSAERVVQDMLADWWLGEPSANALTCDQEILGVQKANLELFLSQAGAPSLVNQSPLLWPLNRPHFSA</sequence>
<evidence type="ECO:0000313" key="1">
    <source>
        <dbReference type="EMBL" id="MDP1520684.1"/>
    </source>
</evidence>
<dbReference type="RefSeq" id="WP_305170256.1">
    <property type="nucleotide sequence ID" value="NZ_JAUUUU010000003.1"/>
</dbReference>
<comment type="caution">
    <text evidence="1">The sequence shown here is derived from an EMBL/GenBank/DDBJ whole genome shotgun (WGS) entry which is preliminary data.</text>
</comment>
<dbReference type="Proteomes" id="UP001178354">
    <property type="component" value="Unassembled WGS sequence"/>
</dbReference>